<dbReference type="PATRIC" id="fig|765913.3.peg.1036"/>
<feature type="transmembrane region" description="Helical" evidence="6">
    <location>
        <begin position="146"/>
        <end position="167"/>
    </location>
</feature>
<feature type="transmembrane region" description="Helical" evidence="6">
    <location>
        <begin position="6"/>
        <end position="25"/>
    </location>
</feature>
<feature type="transmembrane region" description="Helical" evidence="6">
    <location>
        <begin position="46"/>
        <end position="71"/>
    </location>
</feature>
<evidence type="ECO:0000256" key="3">
    <source>
        <dbReference type="ARBA" id="ARBA00022692"/>
    </source>
</evidence>
<dbReference type="PANTHER" id="PTHR12608:SF1">
    <property type="entry name" value="TRANSMEMBRANE PROTEIN 165"/>
    <property type="match status" value="1"/>
</dbReference>
<keyword evidence="3 6" id="KW-0812">Transmembrane</keyword>
<proteinExistence type="inferred from homology"/>
<reference evidence="7 8" key="1">
    <citation type="submission" date="2011-06" db="EMBL/GenBank/DDBJ databases">
        <title>The draft genome of Thiorhodococcus drewsii AZ1.</title>
        <authorList>
            <consortium name="US DOE Joint Genome Institute (JGI-PGF)"/>
            <person name="Lucas S."/>
            <person name="Han J."/>
            <person name="Lapidus A."/>
            <person name="Cheng J.-F."/>
            <person name="Goodwin L."/>
            <person name="Pitluck S."/>
            <person name="Peters L."/>
            <person name="Land M.L."/>
            <person name="Hauser L."/>
            <person name="Vogl K."/>
            <person name="Liu Z."/>
            <person name="Imhoff J."/>
            <person name="Thiel V."/>
            <person name="Frigaard N.-U."/>
            <person name="Bryant D.A."/>
            <person name="Woyke T.J."/>
        </authorList>
    </citation>
    <scope>NUCLEOTIDE SEQUENCE [LARGE SCALE GENOMIC DNA]</scope>
    <source>
        <strain evidence="7 8">AZ1</strain>
    </source>
</reference>
<dbReference type="GO" id="GO:0046873">
    <property type="term" value="F:metal ion transmembrane transporter activity"/>
    <property type="evidence" value="ECO:0007669"/>
    <property type="project" value="InterPro"/>
</dbReference>
<protein>
    <recommendedName>
        <fullName evidence="6">GDT1 family protein</fullName>
    </recommendedName>
</protein>
<feature type="transmembrane region" description="Helical" evidence="6">
    <location>
        <begin position="77"/>
        <end position="95"/>
    </location>
</feature>
<comment type="similarity">
    <text evidence="2 6">Belongs to the GDT1 family.</text>
</comment>
<keyword evidence="4 6" id="KW-1133">Transmembrane helix</keyword>
<feature type="transmembrane region" description="Helical" evidence="6">
    <location>
        <begin position="107"/>
        <end position="126"/>
    </location>
</feature>
<gene>
    <name evidence="7" type="ORF">ThidrDRAFT_1011</name>
</gene>
<accession>G2DY99</accession>
<evidence type="ECO:0000256" key="1">
    <source>
        <dbReference type="ARBA" id="ARBA00004141"/>
    </source>
</evidence>
<dbReference type="PANTHER" id="PTHR12608">
    <property type="entry name" value="TRANSMEMBRANE PROTEIN HTP-1 RELATED"/>
    <property type="match status" value="1"/>
</dbReference>
<evidence type="ECO:0000256" key="4">
    <source>
        <dbReference type="ARBA" id="ARBA00022989"/>
    </source>
</evidence>
<dbReference type="eggNOG" id="COG2119">
    <property type="taxonomic scope" value="Bacteria"/>
</dbReference>
<dbReference type="EMBL" id="AFWT01000005">
    <property type="protein sequence ID" value="EGV32891.1"/>
    <property type="molecule type" value="Genomic_DNA"/>
</dbReference>
<comment type="caution">
    <text evidence="7">The sequence shown here is derived from an EMBL/GenBank/DDBJ whole genome shotgun (WGS) entry which is preliminary data.</text>
</comment>
<feature type="transmembrane region" description="Helical" evidence="6">
    <location>
        <begin position="179"/>
        <end position="196"/>
    </location>
</feature>
<evidence type="ECO:0000313" key="7">
    <source>
        <dbReference type="EMBL" id="EGV32891.1"/>
    </source>
</evidence>
<keyword evidence="8" id="KW-1185">Reference proteome</keyword>
<dbReference type="Pfam" id="PF01169">
    <property type="entry name" value="GDT1"/>
    <property type="match status" value="2"/>
</dbReference>
<dbReference type="AlphaFoldDB" id="G2DY99"/>
<keyword evidence="5 6" id="KW-0472">Membrane</keyword>
<comment type="subcellular location">
    <subcellularLocation>
        <location evidence="1 6">Membrane</location>
        <topology evidence="1 6">Multi-pass membrane protein</topology>
    </subcellularLocation>
</comment>
<evidence type="ECO:0000256" key="6">
    <source>
        <dbReference type="RuleBase" id="RU365102"/>
    </source>
</evidence>
<evidence type="ECO:0000256" key="5">
    <source>
        <dbReference type="ARBA" id="ARBA00023136"/>
    </source>
</evidence>
<dbReference type="GO" id="GO:0016020">
    <property type="term" value="C:membrane"/>
    <property type="evidence" value="ECO:0007669"/>
    <property type="project" value="UniProtKB-SubCell"/>
</dbReference>
<dbReference type="InterPro" id="IPR001727">
    <property type="entry name" value="GDT1-like"/>
</dbReference>
<dbReference type="STRING" id="765913.ThidrDRAFT_1011"/>
<evidence type="ECO:0000313" key="8">
    <source>
        <dbReference type="Proteomes" id="UP000004200"/>
    </source>
</evidence>
<evidence type="ECO:0000256" key="2">
    <source>
        <dbReference type="ARBA" id="ARBA00009190"/>
    </source>
</evidence>
<sequence>MPSFDSMSIPVWLSPAFTTFGLIFLAELGDKSQLVCITLATRHRQVPVLVGAVAAFVILNTLAVVFGVGLAEWLPHRVLAGIVAVLFAVFGILALRSGADCGEDEDVPALPGRGILITTFLMILLAEMGDKTQIAVAGLASNLQPIPVWIGATLALATTSVLGVTIGCRLLRSVPLRRLHQLSGVIFLLLAASALVKVF</sequence>
<organism evidence="7 8">
    <name type="scientific">Thiorhodococcus drewsii AZ1</name>
    <dbReference type="NCBI Taxonomy" id="765913"/>
    <lineage>
        <taxon>Bacteria</taxon>
        <taxon>Pseudomonadati</taxon>
        <taxon>Pseudomonadota</taxon>
        <taxon>Gammaproteobacteria</taxon>
        <taxon>Chromatiales</taxon>
        <taxon>Chromatiaceae</taxon>
        <taxon>Thiorhodococcus</taxon>
    </lineage>
</organism>
<name>G2DY99_9GAMM</name>
<dbReference type="Proteomes" id="UP000004200">
    <property type="component" value="Unassembled WGS sequence"/>
</dbReference>